<protein>
    <submittedName>
        <fullName evidence="4">Nif3-like dinuclear metal center hexameric protein</fullName>
    </submittedName>
</protein>
<keyword evidence="5" id="KW-1185">Reference proteome</keyword>
<name>A0ABS1L0R7_9BACT</name>
<dbReference type="PROSITE" id="PS51318">
    <property type="entry name" value="TAT"/>
    <property type="match status" value="1"/>
</dbReference>
<comment type="caution">
    <text evidence="4">The sequence shown here is derived from an EMBL/GenBank/DDBJ whole genome shotgun (WGS) entry which is preliminary data.</text>
</comment>
<feature type="signal peptide" evidence="3">
    <location>
        <begin position="1"/>
        <end position="33"/>
    </location>
</feature>
<dbReference type="RefSeq" id="WP_202015652.1">
    <property type="nucleotide sequence ID" value="NZ_JAERRB010000015.1"/>
</dbReference>
<comment type="similarity">
    <text evidence="1">Belongs to the GTP cyclohydrolase I type 2/NIF3 family.</text>
</comment>
<proteinExistence type="inferred from homology"/>
<keyword evidence="3" id="KW-0732">Signal</keyword>
<keyword evidence="2" id="KW-0479">Metal-binding</keyword>
<dbReference type="InterPro" id="IPR002678">
    <property type="entry name" value="DUF34/NIF3"/>
</dbReference>
<dbReference type="EMBL" id="JAERRB010000015">
    <property type="protein sequence ID" value="MBL0745293.1"/>
    <property type="molecule type" value="Genomic_DNA"/>
</dbReference>
<organism evidence="4 5">
    <name type="scientific">Chryseolinea lacunae</name>
    <dbReference type="NCBI Taxonomy" id="2801331"/>
    <lineage>
        <taxon>Bacteria</taxon>
        <taxon>Pseudomonadati</taxon>
        <taxon>Bacteroidota</taxon>
        <taxon>Cytophagia</taxon>
        <taxon>Cytophagales</taxon>
        <taxon>Fulvivirgaceae</taxon>
        <taxon>Chryseolinea</taxon>
    </lineage>
</organism>
<dbReference type="InterPro" id="IPR006311">
    <property type="entry name" value="TAT_signal"/>
</dbReference>
<dbReference type="Proteomes" id="UP000613030">
    <property type="component" value="Unassembled WGS sequence"/>
</dbReference>
<evidence type="ECO:0000313" key="5">
    <source>
        <dbReference type="Proteomes" id="UP000613030"/>
    </source>
</evidence>
<evidence type="ECO:0000313" key="4">
    <source>
        <dbReference type="EMBL" id="MBL0745293.1"/>
    </source>
</evidence>
<sequence length="309" mass="33709">MKKQSGRREFLMTVSQVLGASALAGSVSTQALAGHSTTPGLPAVVPEGFTVGDVMNLILKTIPGAPFPKTVDTLKSGSADQKVTGIVTTMFATIEVINKAVATGANFIIAHEPTFYNHLDETNWLENDAVYQYKSALLKKHNIAVWRFHDYIHSHQPDGVRMGVMTALGWEKYYDDKNPHVFTLPGLSLKNIAATAKQKLGIPTVRIIGDLNQSCRRILLLPGASGGRSHIQGIENEKPDLLIIGELSEWETAEYIRDARLKGDTISLLVLGHAVSEEPGLEWLVTFLQPKVPGIKVQHVPSGNPFLFV</sequence>
<dbReference type="SUPFAM" id="SSF102705">
    <property type="entry name" value="NIF3 (NGG1p interacting factor 3)-like"/>
    <property type="match status" value="1"/>
</dbReference>
<evidence type="ECO:0000256" key="1">
    <source>
        <dbReference type="ARBA" id="ARBA00006964"/>
    </source>
</evidence>
<evidence type="ECO:0000256" key="2">
    <source>
        <dbReference type="ARBA" id="ARBA00022723"/>
    </source>
</evidence>
<dbReference type="InterPro" id="IPR036069">
    <property type="entry name" value="DUF34/NIF3_sf"/>
</dbReference>
<feature type="chain" id="PRO_5046896477" evidence="3">
    <location>
        <begin position="34"/>
        <end position="309"/>
    </location>
</feature>
<dbReference type="PANTHER" id="PTHR13799">
    <property type="entry name" value="NGG1 INTERACTING FACTOR 3"/>
    <property type="match status" value="1"/>
</dbReference>
<dbReference type="Gene3D" id="3.40.1390.30">
    <property type="entry name" value="NIF3 (NGG1p interacting factor 3)-like"/>
    <property type="match status" value="2"/>
</dbReference>
<dbReference type="Pfam" id="PF01784">
    <property type="entry name" value="DUF34_NIF3"/>
    <property type="match status" value="1"/>
</dbReference>
<gene>
    <name evidence="4" type="ORF">JI741_28945</name>
</gene>
<dbReference type="PANTHER" id="PTHR13799:SF14">
    <property type="entry name" value="GTP CYCLOHYDROLASE 1 TYPE 2 HOMOLOG"/>
    <property type="match status" value="1"/>
</dbReference>
<reference evidence="4 5" key="1">
    <citation type="submission" date="2021-01" db="EMBL/GenBank/DDBJ databases">
        <title>Chryseolinea sp. Jin1 Genome sequencing and assembly.</title>
        <authorList>
            <person name="Kim I."/>
        </authorList>
    </citation>
    <scope>NUCLEOTIDE SEQUENCE [LARGE SCALE GENOMIC DNA]</scope>
    <source>
        <strain evidence="4 5">Jin1</strain>
    </source>
</reference>
<evidence type="ECO:0000256" key="3">
    <source>
        <dbReference type="SAM" id="SignalP"/>
    </source>
</evidence>
<accession>A0ABS1L0R7</accession>